<evidence type="ECO:0000313" key="2">
    <source>
        <dbReference type="Proteomes" id="UP000031535"/>
    </source>
</evidence>
<dbReference type="STRING" id="226910.UCMB321_1099"/>
<gene>
    <name evidence="1" type="ORF">UCMB321_1099</name>
</gene>
<dbReference type="EMBL" id="JXDG01000011">
    <property type="protein sequence ID" value="KIH85111.1"/>
    <property type="molecule type" value="Genomic_DNA"/>
</dbReference>
<protein>
    <submittedName>
        <fullName evidence="1">Uncharacterized protein</fullName>
    </submittedName>
</protein>
<proteinExistence type="predicted"/>
<organism evidence="1 2">
    <name type="scientific">Pseudomonas batumici</name>
    <dbReference type="NCBI Taxonomy" id="226910"/>
    <lineage>
        <taxon>Bacteria</taxon>
        <taxon>Pseudomonadati</taxon>
        <taxon>Pseudomonadota</taxon>
        <taxon>Gammaproteobacteria</taxon>
        <taxon>Pseudomonadales</taxon>
        <taxon>Pseudomonadaceae</taxon>
        <taxon>Pseudomonas</taxon>
    </lineage>
</organism>
<name>A0A0C2I7C7_9PSED</name>
<dbReference type="AlphaFoldDB" id="A0A0C2I7C7"/>
<sequence length="142" mass="15885">MTDRHRFLGWFVRGRAGSPEKRPVYRTRGLNPPLHGRSGGMSGFRELFFRKRARKLTKWLGRGGYFPVSVLVLPGLALGNGAKRAFSRCHAEPNPVSAIYIRDPSWFVSGGHKAGTMADTALCNPNEFDREGTSQWLLPKTN</sequence>
<dbReference type="PATRIC" id="fig|226910.6.peg.1092"/>
<dbReference type="Proteomes" id="UP000031535">
    <property type="component" value="Unassembled WGS sequence"/>
</dbReference>
<reference evidence="1 2" key="1">
    <citation type="submission" date="2015-01" db="EMBL/GenBank/DDBJ databases">
        <title>Complete genome of Pseudomonas batumici UCM B-321 producer of the batumin antibiotic with strong antistaphilococcal and potential anticancer activity.</title>
        <authorList>
            <person name="Klochko V.V."/>
            <person name="Zelena L.B."/>
            <person name="Elena K.A."/>
            <person name="Reva O.N."/>
        </authorList>
    </citation>
    <scope>NUCLEOTIDE SEQUENCE [LARGE SCALE GENOMIC DNA]</scope>
    <source>
        <strain evidence="1 2">UCM B-321</strain>
    </source>
</reference>
<keyword evidence="2" id="KW-1185">Reference proteome</keyword>
<accession>A0A0C2I7C7</accession>
<evidence type="ECO:0000313" key="1">
    <source>
        <dbReference type="EMBL" id="KIH85111.1"/>
    </source>
</evidence>
<comment type="caution">
    <text evidence="1">The sequence shown here is derived from an EMBL/GenBank/DDBJ whole genome shotgun (WGS) entry which is preliminary data.</text>
</comment>